<keyword evidence="6" id="KW-0030">Aminoacyl-tRNA synthetase</keyword>
<evidence type="ECO:0000313" key="8">
    <source>
        <dbReference type="EMBL" id="CAB4695364.1"/>
    </source>
</evidence>
<feature type="domain" description="Aminoacyl-transfer RNA synthetases class-II family profile" evidence="7">
    <location>
        <begin position="138"/>
        <end position="546"/>
    </location>
</feature>
<evidence type="ECO:0000256" key="4">
    <source>
        <dbReference type="ARBA" id="ARBA00022840"/>
    </source>
</evidence>
<keyword evidence="4" id="KW-0067">ATP-binding</keyword>
<dbReference type="HAMAP" id="MF_00044">
    <property type="entry name" value="Asp_tRNA_synth_type1"/>
    <property type="match status" value="1"/>
</dbReference>
<dbReference type="AlphaFoldDB" id="A0A6J7BN11"/>
<dbReference type="SUPFAM" id="SSF50249">
    <property type="entry name" value="Nucleic acid-binding proteins"/>
    <property type="match status" value="1"/>
</dbReference>
<keyword evidence="2" id="KW-0436">Ligase</keyword>
<dbReference type="CDD" id="cd00777">
    <property type="entry name" value="AspRS_core"/>
    <property type="match status" value="1"/>
</dbReference>
<dbReference type="InterPro" id="IPR012340">
    <property type="entry name" value="NA-bd_OB-fold"/>
</dbReference>
<dbReference type="SUPFAM" id="SSF55681">
    <property type="entry name" value="Class II aaRS and biotin synthetases"/>
    <property type="match status" value="1"/>
</dbReference>
<dbReference type="InterPro" id="IPR006195">
    <property type="entry name" value="aa-tRNA-synth_II"/>
</dbReference>
<sequence>MIRTHSAGTLRATDAETVVTLAGWVSRRRDHGGVAFIDLRDSSGVVQVVIHETDLVHDLRAEWCLKVVGKVSLRPAGNENPELPTGAIEVLVTEIEVLSESAALPFPIDGGVAGNIGEEVRLRYRYLDLRREGPAKALRLRSRVTNVIRNVMESRDFLEIETPNLTRSTPEGARDFLVPVRLQPGSWYALPQSPQLFKQLLMVAGMERYYQIARCFRDEDFRADRQPEFTQLDIEMSFINQDDIIELGEAIVARVWKEVLGYEITLPLPRMTYADAMTRFGSDKPDMRFGLELVEVTDHFKETTFRVFQAEYVGAVVMPGGASQARRELDAWQEWAKTRGAKGLAYVVIGDDGTLSGPVAKNLSEVEIAGLPSLVGAKNGDVIFFAAGDRNSSLALLGAARIEIGKRCDLIDASKWEFLWVVDAPMFEQTDNGGWTAVHHPFTGPKPEFEATFATDPGSALAYAYDIVLNGTEIGGGSIRIHRGDIQQKVFDVIGLTREEAESKFGFLLEAFNYGPPPHGGIALGLDRLVALLAGVESIREVIAFPKTASGGDPLTGAPTPITIAQRREAGIDAPALKV</sequence>
<keyword evidence="5" id="KW-0648">Protein biosynthesis</keyword>
<accession>A0A6J7BN11</accession>
<comment type="similarity">
    <text evidence="1">Belongs to the class-II aminoacyl-tRNA synthetase family. Type 1 subfamily.</text>
</comment>
<dbReference type="InterPro" id="IPR004364">
    <property type="entry name" value="Aa-tRNA-synt_II"/>
</dbReference>
<dbReference type="Gene3D" id="2.40.50.140">
    <property type="entry name" value="Nucleic acid-binding proteins"/>
    <property type="match status" value="1"/>
</dbReference>
<dbReference type="GO" id="GO:0005524">
    <property type="term" value="F:ATP binding"/>
    <property type="evidence" value="ECO:0007669"/>
    <property type="project" value="UniProtKB-KW"/>
</dbReference>
<dbReference type="NCBIfam" id="NF001750">
    <property type="entry name" value="PRK00476.1"/>
    <property type="match status" value="1"/>
</dbReference>
<gene>
    <name evidence="8" type="ORF">UFOPK2423_00835</name>
    <name evidence="9" type="ORF">UFOPK3266_01592</name>
</gene>
<dbReference type="PANTHER" id="PTHR22594">
    <property type="entry name" value="ASPARTYL/LYSYL-TRNA SYNTHETASE"/>
    <property type="match status" value="1"/>
</dbReference>
<evidence type="ECO:0000256" key="5">
    <source>
        <dbReference type="ARBA" id="ARBA00022917"/>
    </source>
</evidence>
<dbReference type="PANTHER" id="PTHR22594:SF5">
    <property type="entry name" value="ASPARTATE--TRNA LIGASE, MITOCHONDRIAL"/>
    <property type="match status" value="1"/>
</dbReference>
<reference evidence="9" key="1">
    <citation type="submission" date="2020-05" db="EMBL/GenBank/DDBJ databases">
        <authorList>
            <person name="Chiriac C."/>
            <person name="Salcher M."/>
            <person name="Ghai R."/>
            <person name="Kavagutti S V."/>
        </authorList>
    </citation>
    <scope>NUCLEOTIDE SEQUENCE</scope>
</reference>
<name>A0A6J7BN11_9ZZZZ</name>
<dbReference type="InterPro" id="IPR047090">
    <property type="entry name" value="AspRS_core"/>
</dbReference>
<protein>
    <submittedName>
        <fullName evidence="9">Unannotated protein</fullName>
    </submittedName>
</protein>
<dbReference type="Gene3D" id="3.30.930.10">
    <property type="entry name" value="Bira Bifunctional Protein, Domain 2"/>
    <property type="match status" value="1"/>
</dbReference>
<evidence type="ECO:0000256" key="1">
    <source>
        <dbReference type="ARBA" id="ARBA00006303"/>
    </source>
</evidence>
<dbReference type="EMBL" id="CAFBAA010000061">
    <property type="protein sequence ID" value="CAB4845409.1"/>
    <property type="molecule type" value="Genomic_DNA"/>
</dbReference>
<dbReference type="CDD" id="cd04317">
    <property type="entry name" value="EcAspRS_like_N"/>
    <property type="match status" value="1"/>
</dbReference>
<dbReference type="Pfam" id="PF02938">
    <property type="entry name" value="GAD"/>
    <property type="match status" value="1"/>
</dbReference>
<dbReference type="GO" id="GO:0006422">
    <property type="term" value="P:aspartyl-tRNA aminoacylation"/>
    <property type="evidence" value="ECO:0007669"/>
    <property type="project" value="TreeGrafter"/>
</dbReference>
<dbReference type="PROSITE" id="PS50862">
    <property type="entry name" value="AA_TRNA_LIGASE_II"/>
    <property type="match status" value="1"/>
</dbReference>
<proteinExistence type="inferred from homology"/>
<dbReference type="EMBL" id="CAEZXN010000016">
    <property type="protein sequence ID" value="CAB4695364.1"/>
    <property type="molecule type" value="Genomic_DNA"/>
</dbReference>
<organism evidence="9">
    <name type="scientific">freshwater metagenome</name>
    <dbReference type="NCBI Taxonomy" id="449393"/>
    <lineage>
        <taxon>unclassified sequences</taxon>
        <taxon>metagenomes</taxon>
        <taxon>ecological metagenomes</taxon>
    </lineage>
</organism>
<dbReference type="SUPFAM" id="SSF55261">
    <property type="entry name" value="GAD domain-like"/>
    <property type="match status" value="1"/>
</dbReference>
<evidence type="ECO:0000256" key="6">
    <source>
        <dbReference type="ARBA" id="ARBA00023146"/>
    </source>
</evidence>
<dbReference type="Gene3D" id="3.30.1360.30">
    <property type="entry name" value="GAD-like domain"/>
    <property type="match status" value="1"/>
</dbReference>
<dbReference type="PRINTS" id="PR01042">
    <property type="entry name" value="TRNASYNTHASP"/>
</dbReference>
<dbReference type="InterPro" id="IPR047089">
    <property type="entry name" value="Asp-tRNA-ligase_1_N"/>
</dbReference>
<dbReference type="InterPro" id="IPR004524">
    <property type="entry name" value="Asp-tRNA-ligase_1"/>
</dbReference>
<dbReference type="InterPro" id="IPR045864">
    <property type="entry name" value="aa-tRNA-synth_II/BPL/LPL"/>
</dbReference>
<evidence type="ECO:0000313" key="9">
    <source>
        <dbReference type="EMBL" id="CAB4845409.1"/>
    </source>
</evidence>
<keyword evidence="3" id="KW-0547">Nucleotide-binding</keyword>
<dbReference type="InterPro" id="IPR029351">
    <property type="entry name" value="GAD_dom"/>
</dbReference>
<dbReference type="GO" id="GO:0003676">
    <property type="term" value="F:nucleic acid binding"/>
    <property type="evidence" value="ECO:0007669"/>
    <property type="project" value="InterPro"/>
</dbReference>
<dbReference type="InterPro" id="IPR004115">
    <property type="entry name" value="GAD-like_sf"/>
</dbReference>
<dbReference type="NCBIfam" id="TIGR00459">
    <property type="entry name" value="aspS_bact"/>
    <property type="match status" value="1"/>
</dbReference>
<dbReference type="Pfam" id="PF01336">
    <property type="entry name" value="tRNA_anti-codon"/>
    <property type="match status" value="1"/>
</dbReference>
<evidence type="ECO:0000259" key="7">
    <source>
        <dbReference type="PROSITE" id="PS50862"/>
    </source>
</evidence>
<dbReference type="GO" id="GO:0004815">
    <property type="term" value="F:aspartate-tRNA ligase activity"/>
    <property type="evidence" value="ECO:0007669"/>
    <property type="project" value="TreeGrafter"/>
</dbReference>
<dbReference type="GO" id="GO:0005737">
    <property type="term" value="C:cytoplasm"/>
    <property type="evidence" value="ECO:0007669"/>
    <property type="project" value="InterPro"/>
</dbReference>
<dbReference type="InterPro" id="IPR004365">
    <property type="entry name" value="NA-bd_OB_tRNA"/>
</dbReference>
<evidence type="ECO:0000256" key="3">
    <source>
        <dbReference type="ARBA" id="ARBA00022741"/>
    </source>
</evidence>
<dbReference type="InterPro" id="IPR002312">
    <property type="entry name" value="Asp/Asn-tRNA-synth_IIb"/>
</dbReference>
<dbReference type="Pfam" id="PF00152">
    <property type="entry name" value="tRNA-synt_2"/>
    <property type="match status" value="1"/>
</dbReference>
<evidence type="ECO:0000256" key="2">
    <source>
        <dbReference type="ARBA" id="ARBA00022598"/>
    </source>
</evidence>